<proteinExistence type="predicted"/>
<gene>
    <name evidence="2" type="ORF">CB0940_08111</name>
    <name evidence="3" type="ORF">RHO25_009324</name>
</gene>
<dbReference type="Proteomes" id="UP000230605">
    <property type="component" value="Chromosome 6"/>
</dbReference>
<dbReference type="Proteomes" id="UP001302367">
    <property type="component" value="Chromosome 6"/>
</dbReference>
<dbReference type="EMBL" id="LKMD01000104">
    <property type="protein sequence ID" value="PIA94975.1"/>
    <property type="molecule type" value="Genomic_DNA"/>
</dbReference>
<reference evidence="2 4" key="1">
    <citation type="submission" date="2015-10" db="EMBL/GenBank/DDBJ databases">
        <title>The cercosporin biosynthetic gene cluster was horizontally transferred to several fungal lineages and shown to be expanded in Cercospora beticola based on microsynteny with recipient genomes.</title>
        <authorList>
            <person name="De Jonge R."/>
            <person name="Ebert M.K."/>
            <person name="Suttle J.C."/>
            <person name="Jurick Ii W.M."/>
            <person name="Secor G.A."/>
            <person name="Thomma B.P."/>
            <person name="Van De Peer Y."/>
            <person name="Bolton M.D."/>
        </authorList>
    </citation>
    <scope>NUCLEOTIDE SEQUENCE [LARGE SCALE GENOMIC DNA]</scope>
    <source>
        <strain evidence="2 4">09-40</strain>
    </source>
</reference>
<dbReference type="EMBL" id="CP134189">
    <property type="protein sequence ID" value="WPB04678.1"/>
    <property type="molecule type" value="Genomic_DNA"/>
</dbReference>
<feature type="region of interest" description="Disordered" evidence="1">
    <location>
        <begin position="1"/>
        <end position="55"/>
    </location>
</feature>
<dbReference type="OrthoDB" id="10518128at2759"/>
<protein>
    <submittedName>
        <fullName evidence="2">Uncharacterized protein</fullName>
    </submittedName>
</protein>
<feature type="compositionally biased region" description="Basic and acidic residues" evidence="1">
    <location>
        <begin position="44"/>
        <end position="55"/>
    </location>
</feature>
<evidence type="ECO:0000256" key="1">
    <source>
        <dbReference type="SAM" id="MobiDB-lite"/>
    </source>
</evidence>
<dbReference type="AlphaFoldDB" id="A0A2G5HR22"/>
<evidence type="ECO:0000313" key="5">
    <source>
        <dbReference type="Proteomes" id="UP001302367"/>
    </source>
</evidence>
<organism evidence="2 4">
    <name type="scientific">Cercospora beticola</name>
    <name type="common">Sugarbeet leaf spot fungus</name>
    <dbReference type="NCBI Taxonomy" id="122368"/>
    <lineage>
        <taxon>Eukaryota</taxon>
        <taxon>Fungi</taxon>
        <taxon>Dikarya</taxon>
        <taxon>Ascomycota</taxon>
        <taxon>Pezizomycotina</taxon>
        <taxon>Dothideomycetes</taxon>
        <taxon>Dothideomycetidae</taxon>
        <taxon>Mycosphaerellales</taxon>
        <taxon>Mycosphaerellaceae</taxon>
        <taxon>Cercospora</taxon>
    </lineage>
</organism>
<reference evidence="3 5" key="2">
    <citation type="submission" date="2023-09" db="EMBL/GenBank/DDBJ databases">
        <title>Complete-Gapless Cercospora beticola genome.</title>
        <authorList>
            <person name="Wyatt N.A."/>
            <person name="Spanner R.E."/>
            <person name="Bolton M.D."/>
        </authorList>
    </citation>
    <scope>NUCLEOTIDE SEQUENCE [LARGE SCALE GENOMIC DNA]</scope>
    <source>
        <strain evidence="3">Cb09-40</strain>
    </source>
</reference>
<evidence type="ECO:0000313" key="3">
    <source>
        <dbReference type="EMBL" id="WPB04678.1"/>
    </source>
</evidence>
<evidence type="ECO:0000313" key="4">
    <source>
        <dbReference type="Proteomes" id="UP000230605"/>
    </source>
</evidence>
<evidence type="ECO:0000313" key="2">
    <source>
        <dbReference type="EMBL" id="PIA94975.1"/>
    </source>
</evidence>
<accession>A0A2G5HR22</accession>
<name>A0A2G5HR22_CERBT</name>
<keyword evidence="5" id="KW-1185">Reference proteome</keyword>
<sequence length="119" mass="13507">MTNAQASRRKEKKKIVASPPPRKARTVRVKRGENPNLAWKKKKAKEEKKGKNAKKKADDLAAVVEAAFAQHDRGVDWTENAELNEHRRAVERLLSVEEKVVEATDLQPDSFFELAFDGE</sequence>